<accession>A0A806KCD9</accession>
<evidence type="ECO:0000256" key="2">
    <source>
        <dbReference type="PIRSR" id="PIRSR640198-2"/>
    </source>
</evidence>
<dbReference type="InterPro" id="IPR040198">
    <property type="entry name" value="Fido_containing"/>
</dbReference>
<proteinExistence type="predicted"/>
<feature type="active site" evidence="1">
    <location>
        <position position="197"/>
    </location>
</feature>
<evidence type="ECO:0000256" key="3">
    <source>
        <dbReference type="PIRSR" id="PIRSR640198-3"/>
    </source>
</evidence>
<feature type="binding site" evidence="2">
    <location>
        <begin position="201"/>
        <end position="208"/>
    </location>
    <ligand>
        <name>ATP</name>
        <dbReference type="ChEBI" id="CHEBI:30616"/>
    </ligand>
</feature>
<dbReference type="SUPFAM" id="SSF140931">
    <property type="entry name" value="Fic-like"/>
    <property type="match status" value="1"/>
</dbReference>
<reference evidence="5" key="1">
    <citation type="submission" date="2012-03" db="EMBL/GenBank/DDBJ databases">
        <title>Functional metagenomics reveals considerable lignocellulase gene clusters in the gut microbiome of a wood-feeding higher termite.</title>
        <authorList>
            <person name="Liu N."/>
        </authorList>
    </citation>
    <scope>NUCLEOTIDE SEQUENCE</scope>
</reference>
<dbReference type="InterPro" id="IPR036388">
    <property type="entry name" value="WH-like_DNA-bd_sf"/>
</dbReference>
<dbReference type="AlphaFoldDB" id="A0A806KCD9"/>
<evidence type="ECO:0000256" key="1">
    <source>
        <dbReference type="PIRSR" id="PIRSR640198-1"/>
    </source>
</evidence>
<dbReference type="PANTHER" id="PTHR13504:SF38">
    <property type="entry name" value="FIDO DOMAIN-CONTAINING PROTEIN"/>
    <property type="match status" value="1"/>
</dbReference>
<dbReference type="EMBL" id="JQ844186">
    <property type="protein sequence ID" value="AGS52234.1"/>
    <property type="molecule type" value="Genomic_DNA"/>
</dbReference>
<keyword evidence="2" id="KW-0547">Nucleotide-binding</keyword>
<organism evidence="5">
    <name type="scientific">uncultured bacterium contig00056</name>
    <dbReference type="NCBI Taxonomy" id="1181540"/>
    <lineage>
        <taxon>Bacteria</taxon>
        <taxon>environmental samples</taxon>
    </lineage>
</organism>
<dbReference type="PANTHER" id="PTHR13504">
    <property type="entry name" value="FIDO DOMAIN-CONTAINING PROTEIN DDB_G0283145"/>
    <property type="match status" value="1"/>
</dbReference>
<dbReference type="Gene3D" id="1.10.3290.10">
    <property type="entry name" value="Fido-like domain"/>
    <property type="match status" value="1"/>
</dbReference>
<feature type="site" description="Important for autoinhibition of adenylyltransferase activity" evidence="3">
    <location>
        <position position="57"/>
    </location>
</feature>
<name>A0A806KCD9_9BACT</name>
<feature type="domain" description="Fido" evidence="4">
    <location>
        <begin position="104"/>
        <end position="215"/>
    </location>
</feature>
<dbReference type="Gene3D" id="1.10.10.10">
    <property type="entry name" value="Winged helix-like DNA-binding domain superfamily/Winged helix DNA-binding domain"/>
    <property type="match status" value="1"/>
</dbReference>
<evidence type="ECO:0000313" key="5">
    <source>
        <dbReference type="EMBL" id="AGS52234.1"/>
    </source>
</evidence>
<sequence length="373" mass="42887">MPDIKNILITPQILIQIAELDEFKGSWNGFIRLQPQQLKVLKKVSTIESIGSSNRIEGNKLSDAQVEELLSRINKTSFKSRDEEEVAGYSDLMNTVFEDYKAIPLTENYIKQLHRILLKYARKDERHRGEYKKLSNSVAAFDSDGKEIGIVFETASPFDTPRFMEELIEWTRKNLNDPFLHPLIVIGIFIVHFLAIHPFQDGNGRLSRALTAMLLLKSGYAYVPYSSIESIIEINKEGYYRSLRRTQKNIWKGKIDYEPWLSYFLTVLQKQKRNLEAKIKEMTADDSSLIIREKSPAYGKPPVKDKQPDFDKLGRNALAVLALFDDKKEWSVPEIASTLKMNINTAAKTVKVLVEKSYLTKRGATKGAWYEKK</sequence>
<dbReference type="InterPro" id="IPR036597">
    <property type="entry name" value="Fido-like_dom_sf"/>
</dbReference>
<dbReference type="GO" id="GO:0005524">
    <property type="term" value="F:ATP binding"/>
    <property type="evidence" value="ECO:0007669"/>
    <property type="project" value="UniProtKB-KW"/>
</dbReference>
<evidence type="ECO:0000259" key="4">
    <source>
        <dbReference type="Pfam" id="PF02661"/>
    </source>
</evidence>
<dbReference type="InterPro" id="IPR003812">
    <property type="entry name" value="Fido"/>
</dbReference>
<protein>
    <submittedName>
        <fullName evidence="5">Fic family protein</fullName>
    </submittedName>
</protein>
<dbReference type="Pfam" id="PF02661">
    <property type="entry name" value="Fic"/>
    <property type="match status" value="1"/>
</dbReference>
<keyword evidence="2" id="KW-0067">ATP-binding</keyword>